<name>A0A653N7Y4_9FLAO</name>
<dbReference type="AlphaFoldDB" id="A0A653N7Y4"/>
<gene>
    <name evidence="1" type="ORF">MARI151_10614</name>
</gene>
<accession>A0A653N7Y4</accession>
<evidence type="ECO:0000313" key="2">
    <source>
        <dbReference type="Proteomes" id="UP000430202"/>
    </source>
</evidence>
<organism evidence="1 2">
    <name type="scientific">Maribacter litoralis</name>
    <dbReference type="NCBI Taxonomy" id="2059726"/>
    <lineage>
        <taxon>Bacteria</taxon>
        <taxon>Pseudomonadati</taxon>
        <taxon>Bacteroidota</taxon>
        <taxon>Flavobacteriia</taxon>
        <taxon>Flavobacteriales</taxon>
        <taxon>Flavobacteriaceae</taxon>
        <taxon>Maribacter</taxon>
    </lineage>
</organism>
<dbReference type="RefSeq" id="WP_159301870.1">
    <property type="nucleotide sequence ID" value="NZ_LR733271.1"/>
</dbReference>
<proteinExistence type="predicted"/>
<evidence type="ECO:0000313" key="1">
    <source>
        <dbReference type="EMBL" id="VXB13596.1"/>
    </source>
</evidence>
<reference evidence="1 2" key="1">
    <citation type="submission" date="2019-10" db="EMBL/GenBank/DDBJ databases">
        <authorList>
            <person name="Karimi E."/>
        </authorList>
    </citation>
    <scope>NUCLEOTIDE SEQUENCE [LARGE SCALE GENOMIC DNA]</scope>
    <source>
        <strain evidence="1">Maribacter sp. 151</strain>
    </source>
</reference>
<protein>
    <submittedName>
        <fullName evidence="1">Uncharacterized protein</fullName>
    </submittedName>
</protein>
<dbReference type="EMBL" id="CABWLR010000001">
    <property type="protein sequence ID" value="VXB13596.1"/>
    <property type="molecule type" value="Genomic_DNA"/>
</dbReference>
<keyword evidence="2" id="KW-1185">Reference proteome</keyword>
<sequence>MKPLVFTILSFWFLCCSTDKEKMLADESDSASILNFEAKITDVSFSGEPNAYTISTTISSPDTGCDQYADWWEILDLEGNLIYRRILTHSHVEEQPFTRSGSKITLASSTEVYIRVHMNTTGYSSAVQKGTIETGFSAAELSATFANDLENQQPLPTGCAF</sequence>
<dbReference type="Proteomes" id="UP000430202">
    <property type="component" value="Unassembled WGS sequence"/>
</dbReference>